<dbReference type="AlphaFoldDB" id="A0A9P5TVS7"/>
<name>A0A9P5TVS7_9AGAR</name>
<gene>
    <name evidence="3" type="ORF">BDP27DRAFT_1348306</name>
</gene>
<sequence length="85" mass="9091">MHTVKYTMGLVTGILPACVYGVNGALFSPFERCSHMRISKPECGAAAVGGERKQRAWSIRPVRRRPFVDGPGSNNTQAGGEAGKT</sequence>
<evidence type="ECO:0000313" key="4">
    <source>
        <dbReference type="Proteomes" id="UP000772434"/>
    </source>
</evidence>
<feature type="region of interest" description="Disordered" evidence="1">
    <location>
        <begin position="63"/>
        <end position="85"/>
    </location>
</feature>
<proteinExistence type="predicted"/>
<protein>
    <submittedName>
        <fullName evidence="3">Uncharacterized protein</fullName>
    </submittedName>
</protein>
<reference evidence="3" key="1">
    <citation type="submission" date="2020-11" db="EMBL/GenBank/DDBJ databases">
        <authorList>
            <consortium name="DOE Joint Genome Institute"/>
            <person name="Ahrendt S."/>
            <person name="Riley R."/>
            <person name="Andreopoulos W."/>
            <person name="Labutti K."/>
            <person name="Pangilinan J."/>
            <person name="Ruiz-Duenas F.J."/>
            <person name="Barrasa J.M."/>
            <person name="Sanchez-Garcia M."/>
            <person name="Camarero S."/>
            <person name="Miyauchi S."/>
            <person name="Serrano A."/>
            <person name="Linde D."/>
            <person name="Babiker R."/>
            <person name="Drula E."/>
            <person name="Ayuso-Fernandez I."/>
            <person name="Pacheco R."/>
            <person name="Padilla G."/>
            <person name="Ferreira P."/>
            <person name="Barriuso J."/>
            <person name="Kellner H."/>
            <person name="Castanera R."/>
            <person name="Alfaro M."/>
            <person name="Ramirez L."/>
            <person name="Pisabarro A.G."/>
            <person name="Kuo A."/>
            <person name="Tritt A."/>
            <person name="Lipzen A."/>
            <person name="He G."/>
            <person name="Yan M."/>
            <person name="Ng V."/>
            <person name="Cullen D."/>
            <person name="Martin F."/>
            <person name="Rosso M.-N."/>
            <person name="Henrissat B."/>
            <person name="Hibbett D."/>
            <person name="Martinez A.T."/>
            <person name="Grigoriev I.V."/>
        </authorList>
    </citation>
    <scope>NUCLEOTIDE SEQUENCE</scope>
    <source>
        <strain evidence="3">AH 40177</strain>
    </source>
</reference>
<dbReference type="Proteomes" id="UP000772434">
    <property type="component" value="Unassembled WGS sequence"/>
</dbReference>
<evidence type="ECO:0000256" key="2">
    <source>
        <dbReference type="SAM" id="Phobius"/>
    </source>
</evidence>
<dbReference type="EMBL" id="JADNRY010000616">
    <property type="protein sequence ID" value="KAF9035303.1"/>
    <property type="molecule type" value="Genomic_DNA"/>
</dbReference>
<accession>A0A9P5TVS7</accession>
<keyword evidence="2" id="KW-0812">Transmembrane</keyword>
<comment type="caution">
    <text evidence="3">The sequence shown here is derived from an EMBL/GenBank/DDBJ whole genome shotgun (WGS) entry which is preliminary data.</text>
</comment>
<keyword evidence="4" id="KW-1185">Reference proteome</keyword>
<evidence type="ECO:0000313" key="3">
    <source>
        <dbReference type="EMBL" id="KAF9035303.1"/>
    </source>
</evidence>
<evidence type="ECO:0000256" key="1">
    <source>
        <dbReference type="SAM" id="MobiDB-lite"/>
    </source>
</evidence>
<organism evidence="3 4">
    <name type="scientific">Rhodocollybia butyracea</name>
    <dbReference type="NCBI Taxonomy" id="206335"/>
    <lineage>
        <taxon>Eukaryota</taxon>
        <taxon>Fungi</taxon>
        <taxon>Dikarya</taxon>
        <taxon>Basidiomycota</taxon>
        <taxon>Agaricomycotina</taxon>
        <taxon>Agaricomycetes</taxon>
        <taxon>Agaricomycetidae</taxon>
        <taxon>Agaricales</taxon>
        <taxon>Marasmiineae</taxon>
        <taxon>Omphalotaceae</taxon>
        <taxon>Rhodocollybia</taxon>
    </lineage>
</organism>
<feature type="transmembrane region" description="Helical" evidence="2">
    <location>
        <begin position="6"/>
        <end position="27"/>
    </location>
</feature>
<keyword evidence="2" id="KW-0472">Membrane</keyword>
<keyword evidence="2" id="KW-1133">Transmembrane helix</keyword>